<organism evidence="1 2">
    <name type="scientific">Racocetra fulgida</name>
    <dbReference type="NCBI Taxonomy" id="60492"/>
    <lineage>
        <taxon>Eukaryota</taxon>
        <taxon>Fungi</taxon>
        <taxon>Fungi incertae sedis</taxon>
        <taxon>Mucoromycota</taxon>
        <taxon>Glomeromycotina</taxon>
        <taxon>Glomeromycetes</taxon>
        <taxon>Diversisporales</taxon>
        <taxon>Gigasporaceae</taxon>
        <taxon>Racocetra</taxon>
    </lineage>
</organism>
<accession>A0A9N9IDJ5</accession>
<proteinExistence type="predicted"/>
<comment type="caution">
    <text evidence="1">The sequence shown here is derived from an EMBL/GenBank/DDBJ whole genome shotgun (WGS) entry which is preliminary data.</text>
</comment>
<protein>
    <submittedName>
        <fullName evidence="1">17358_t:CDS:1</fullName>
    </submittedName>
</protein>
<dbReference type="Proteomes" id="UP000789396">
    <property type="component" value="Unassembled WGS sequence"/>
</dbReference>
<gene>
    <name evidence="1" type="ORF">RFULGI_LOCUS12144</name>
</gene>
<reference evidence="1" key="1">
    <citation type="submission" date="2021-06" db="EMBL/GenBank/DDBJ databases">
        <authorList>
            <person name="Kallberg Y."/>
            <person name="Tangrot J."/>
            <person name="Rosling A."/>
        </authorList>
    </citation>
    <scope>NUCLEOTIDE SEQUENCE</scope>
    <source>
        <strain evidence="1">IN212</strain>
    </source>
</reference>
<feature type="non-terminal residue" evidence="1">
    <location>
        <position position="209"/>
    </location>
</feature>
<evidence type="ECO:0000313" key="2">
    <source>
        <dbReference type="Proteomes" id="UP000789396"/>
    </source>
</evidence>
<name>A0A9N9IDJ5_9GLOM</name>
<evidence type="ECO:0000313" key="1">
    <source>
        <dbReference type="EMBL" id="CAG8731134.1"/>
    </source>
</evidence>
<dbReference type="AlphaFoldDB" id="A0A9N9IDJ5"/>
<sequence length="209" mass="24136">LITTIFDFQDSIADLLSHTLIQPFNEVVAADQNYLYTQSGELAYQSFVLIKIWTILCFKQQSSLLTAHSGQQDKPKIVGAPRVHQKLTASLAMAERRFWNSIWPSMKKQLTGSVIERDVQMFMDLITFLCLCGSDIIMLYSQEWYILLDNLETEHESPTTAQFYQKVKQVKAMFDDPPLMMQEDTLSQQLFLEVRESMRLYCEINTAGN</sequence>
<dbReference type="OrthoDB" id="6270916at2759"/>
<feature type="non-terminal residue" evidence="1">
    <location>
        <position position="1"/>
    </location>
</feature>
<dbReference type="EMBL" id="CAJVPZ010028345">
    <property type="protein sequence ID" value="CAG8731134.1"/>
    <property type="molecule type" value="Genomic_DNA"/>
</dbReference>
<keyword evidence="2" id="KW-1185">Reference proteome</keyword>